<dbReference type="EMBL" id="CP007141">
    <property type="protein sequence ID" value="AJC73756.1"/>
    <property type="molecule type" value="Genomic_DNA"/>
</dbReference>
<dbReference type="KEGG" id="phy:AJ81_05595"/>
<name>A0A0X1KR17_9THEM</name>
<keyword evidence="5" id="KW-1185">Reference proteome</keyword>
<sequence>MQVHRIDHVGIVVRNASERLRFYSDFLGLKSVHTEELPERGIRIYMIEVGESKIELLEPMNEQSEINKFLESKGEGIHHIAFNVTGIDEAVEMAKKNGFQPLSDAPRPGAGGTRVLFLHPKSVGGVLVELVEGHH</sequence>
<dbReference type="PROSITE" id="PS51819">
    <property type="entry name" value="VOC"/>
    <property type="match status" value="1"/>
</dbReference>
<dbReference type="AlphaFoldDB" id="A0A0X1KR17"/>
<dbReference type="OrthoDB" id="9788468at2"/>
<evidence type="ECO:0000259" key="3">
    <source>
        <dbReference type="PROSITE" id="PS51819"/>
    </source>
</evidence>
<dbReference type="PANTHER" id="PTHR43048:SF3">
    <property type="entry name" value="METHYLMALONYL-COA EPIMERASE, MITOCHONDRIAL"/>
    <property type="match status" value="1"/>
</dbReference>
<dbReference type="InterPro" id="IPR017515">
    <property type="entry name" value="MeMalonyl-CoA_epimerase"/>
</dbReference>
<dbReference type="NCBIfam" id="TIGR03081">
    <property type="entry name" value="metmalonyl_epim"/>
    <property type="match status" value="1"/>
</dbReference>
<dbReference type="InterPro" id="IPR029068">
    <property type="entry name" value="Glyas_Bleomycin-R_OHBP_Dase"/>
</dbReference>
<reference evidence="4 5" key="1">
    <citation type="submission" date="2014-01" db="EMBL/GenBank/DDBJ databases">
        <title>Genome sequencing of Thermotog hypogea.</title>
        <authorList>
            <person name="Zhang X."/>
            <person name="Alvare G."/>
            <person name="Fristensky B."/>
            <person name="Chen L."/>
            <person name="Suen T."/>
            <person name="Chen Q."/>
            <person name="Ma K."/>
        </authorList>
    </citation>
    <scope>NUCLEOTIDE SEQUENCE [LARGE SCALE GENOMIC DNA]</scope>
    <source>
        <strain evidence="4 5">DSM 11164</strain>
    </source>
</reference>
<evidence type="ECO:0000313" key="4">
    <source>
        <dbReference type="EMBL" id="AJC73756.1"/>
    </source>
</evidence>
<dbReference type="PANTHER" id="PTHR43048">
    <property type="entry name" value="METHYLMALONYL-COA EPIMERASE"/>
    <property type="match status" value="1"/>
</dbReference>
<dbReference type="GO" id="GO:0004493">
    <property type="term" value="F:methylmalonyl-CoA epimerase activity"/>
    <property type="evidence" value="ECO:0007669"/>
    <property type="project" value="TreeGrafter"/>
</dbReference>
<dbReference type="Proteomes" id="UP000077469">
    <property type="component" value="Chromosome"/>
</dbReference>
<dbReference type="RefSeq" id="WP_031505179.1">
    <property type="nucleotide sequence ID" value="NC_022795.1"/>
</dbReference>
<evidence type="ECO:0000256" key="1">
    <source>
        <dbReference type="ARBA" id="ARBA00009308"/>
    </source>
</evidence>
<accession>A0A0X1KR17</accession>
<dbReference type="PaxDb" id="1123384-AJ81_05595"/>
<evidence type="ECO:0000256" key="2">
    <source>
        <dbReference type="ARBA" id="ARBA00022723"/>
    </source>
</evidence>
<comment type="similarity">
    <text evidence="1">Belongs to the methylmalonyl-CoA epimerase family.</text>
</comment>
<organism evidence="4 5">
    <name type="scientific">Pseudothermotoga hypogea DSM 11164 = NBRC 106472</name>
    <dbReference type="NCBI Taxonomy" id="1123384"/>
    <lineage>
        <taxon>Bacteria</taxon>
        <taxon>Thermotogati</taxon>
        <taxon>Thermotogota</taxon>
        <taxon>Thermotogae</taxon>
        <taxon>Thermotogales</taxon>
        <taxon>Thermotogaceae</taxon>
        <taxon>Pseudothermotoga</taxon>
    </lineage>
</organism>
<protein>
    <recommendedName>
        <fullName evidence="3">VOC domain-containing protein</fullName>
    </recommendedName>
</protein>
<dbReference type="InterPro" id="IPR037523">
    <property type="entry name" value="VOC_core"/>
</dbReference>
<gene>
    <name evidence="4" type="ORF">AJ81_05595</name>
</gene>
<dbReference type="Pfam" id="PF13669">
    <property type="entry name" value="Glyoxalase_4"/>
    <property type="match status" value="1"/>
</dbReference>
<evidence type="ECO:0000313" key="5">
    <source>
        <dbReference type="Proteomes" id="UP000077469"/>
    </source>
</evidence>
<dbReference type="STRING" id="1123384.AJ81_05595"/>
<dbReference type="GO" id="GO:0046872">
    <property type="term" value="F:metal ion binding"/>
    <property type="evidence" value="ECO:0007669"/>
    <property type="project" value="UniProtKB-KW"/>
</dbReference>
<keyword evidence="2" id="KW-0479">Metal-binding</keyword>
<dbReference type="SUPFAM" id="SSF54593">
    <property type="entry name" value="Glyoxalase/Bleomycin resistance protein/Dihydroxybiphenyl dioxygenase"/>
    <property type="match status" value="1"/>
</dbReference>
<dbReference type="Gene3D" id="3.10.180.10">
    <property type="entry name" value="2,3-Dihydroxybiphenyl 1,2-Dioxygenase, domain 1"/>
    <property type="match status" value="1"/>
</dbReference>
<dbReference type="PATRIC" id="fig|1123384.7.peg.1108"/>
<dbReference type="GO" id="GO:0046491">
    <property type="term" value="P:L-methylmalonyl-CoA metabolic process"/>
    <property type="evidence" value="ECO:0007669"/>
    <property type="project" value="TreeGrafter"/>
</dbReference>
<dbReference type="CDD" id="cd07249">
    <property type="entry name" value="MMCE"/>
    <property type="match status" value="1"/>
</dbReference>
<feature type="domain" description="VOC" evidence="3">
    <location>
        <begin position="5"/>
        <end position="133"/>
    </location>
</feature>
<proteinExistence type="inferred from homology"/>
<dbReference type="InterPro" id="IPR051785">
    <property type="entry name" value="MMCE/EMCE_epimerase"/>
</dbReference>